<evidence type="ECO:0000259" key="1">
    <source>
        <dbReference type="Pfam" id="PF03050"/>
    </source>
</evidence>
<organism evidence="2 3">
    <name type="scientific">Limosilactobacillus allomucosae</name>
    <dbReference type="NCBI Taxonomy" id="3142938"/>
    <lineage>
        <taxon>Bacteria</taxon>
        <taxon>Bacillati</taxon>
        <taxon>Bacillota</taxon>
        <taxon>Bacilli</taxon>
        <taxon>Lactobacillales</taxon>
        <taxon>Lactobacillaceae</taxon>
        <taxon>Limosilactobacillus</taxon>
    </lineage>
</organism>
<evidence type="ECO:0000313" key="3">
    <source>
        <dbReference type="Proteomes" id="UP001456307"/>
    </source>
</evidence>
<comment type="caution">
    <text evidence="2">The sequence shown here is derived from an EMBL/GenBank/DDBJ whole genome shotgun (WGS) entry which is preliminary data.</text>
</comment>
<gene>
    <name evidence="2" type="ORF">AAVZ08_09145</name>
</gene>
<name>A0ABV0I6D9_9LACO</name>
<dbReference type="InterPro" id="IPR004291">
    <property type="entry name" value="Transposase_IS66_central"/>
</dbReference>
<proteinExistence type="predicted"/>
<feature type="domain" description="Transposase IS66 central" evidence="1">
    <location>
        <begin position="53"/>
        <end position="171"/>
    </location>
</feature>
<keyword evidence="3" id="KW-1185">Reference proteome</keyword>
<dbReference type="PANTHER" id="PTHR33678:SF1">
    <property type="entry name" value="BLL1576 PROTEIN"/>
    <property type="match status" value="1"/>
</dbReference>
<protein>
    <submittedName>
        <fullName evidence="2">Transposase</fullName>
    </submittedName>
</protein>
<dbReference type="Pfam" id="PF03050">
    <property type="entry name" value="DDE_Tnp_IS66"/>
    <property type="match status" value="1"/>
</dbReference>
<sequence>MAQNEIIEVSATSNDRKTNRRVLVASMSIQKVWINIYQGVDPAMIEKFIELVKDLTLNNNVQATQAVKLLSRVFYSENNLRYKTATEKKAQRRKLVKPLLDAFYNFIEGIAYPMHRLKDAVKNALKLKDRVYQIFEIGELPLSNNSVEQSIRPSTIIRKNSLFAKSTAGAEANAIFYTIVQTAKLNHLNVFKYLKLIFEAYTRSQNLDLEAYLPWNPTIQQICGK</sequence>
<dbReference type="EMBL" id="JBCNVT010000001">
    <property type="protein sequence ID" value="MEO5286727.1"/>
    <property type="molecule type" value="Genomic_DNA"/>
</dbReference>
<dbReference type="Proteomes" id="UP001456307">
    <property type="component" value="Unassembled WGS sequence"/>
</dbReference>
<dbReference type="InterPro" id="IPR052344">
    <property type="entry name" value="Transposase-related"/>
</dbReference>
<accession>A0ABV0I6D9</accession>
<dbReference type="RefSeq" id="WP_347985630.1">
    <property type="nucleotide sequence ID" value="NZ_JBCNVT010000001.1"/>
</dbReference>
<reference evidence="2 3" key="1">
    <citation type="submission" date="2024-04" db="EMBL/GenBank/DDBJ databases">
        <title>Limosilactobacillus allomucosae sp. nov., a novel species isolated from wild boar faecal samples as potential probiotics for domestic pigs.</title>
        <authorList>
            <person name="Chen B."/>
        </authorList>
    </citation>
    <scope>NUCLEOTIDE SEQUENCE [LARGE SCALE GENOMIC DNA]</scope>
    <source>
        <strain evidence="2 3">WILCCON 0055</strain>
    </source>
</reference>
<evidence type="ECO:0000313" key="2">
    <source>
        <dbReference type="EMBL" id="MEO5286727.1"/>
    </source>
</evidence>
<dbReference type="PANTHER" id="PTHR33678">
    <property type="entry name" value="BLL1576 PROTEIN"/>
    <property type="match status" value="1"/>
</dbReference>